<proteinExistence type="predicted"/>
<dbReference type="PANTHER" id="PTHR34580:SF3">
    <property type="entry name" value="PROTEIN PAFB"/>
    <property type="match status" value="1"/>
</dbReference>
<evidence type="ECO:0000259" key="1">
    <source>
        <dbReference type="Pfam" id="PF13280"/>
    </source>
</evidence>
<organism evidence="2 3">
    <name type="scientific">Arcanobacterium bovis</name>
    <dbReference type="NCBI Taxonomy" id="2529275"/>
    <lineage>
        <taxon>Bacteria</taxon>
        <taxon>Bacillati</taxon>
        <taxon>Actinomycetota</taxon>
        <taxon>Actinomycetes</taxon>
        <taxon>Actinomycetales</taxon>
        <taxon>Actinomycetaceae</taxon>
        <taxon>Arcanobacterium</taxon>
    </lineage>
</organism>
<dbReference type="Pfam" id="PF13280">
    <property type="entry name" value="WYL"/>
    <property type="match status" value="1"/>
</dbReference>
<accession>A0A4Q9V2X5</accession>
<dbReference type="OrthoDB" id="3266342at2"/>
<comment type="caution">
    <text evidence="2">The sequence shown here is derived from an EMBL/GenBank/DDBJ whole genome shotgun (WGS) entry which is preliminary data.</text>
</comment>
<dbReference type="Proteomes" id="UP000293036">
    <property type="component" value="Unassembled WGS sequence"/>
</dbReference>
<sequence>MANNEENRTGERRITLALYLMERKASFEDIRALPVYRELFEGKSYDAFRDMVEKDIKVLRDSSYVVEQALNKQGEYKYWINNSAGIRVDAHGSDLSVLYGVLGHKGRSDAEQFMQMGVHKLLADTASAEQSSVFRANMPRGEFITEIANALQYHQLIEFRYQSTTKNAQALYVVQPQKIHVHFESFYFSGWEVSVDGVATGAQRVYKVSRIQSTPKLLKDGGAALGSKYSNNTDQLLDSVADTSADASAAFSAVQATVLIKDGTCAPFAAMASEELEAPAGYQRLEFSDIDKHELFDYLIFYGTDAYLEAPVVLRQEFIDRMRYLVTLGSAEGDC</sequence>
<feature type="domain" description="WYL" evidence="1">
    <location>
        <begin position="143"/>
        <end position="213"/>
    </location>
</feature>
<dbReference type="AlphaFoldDB" id="A0A4Q9V2X5"/>
<dbReference type="PANTHER" id="PTHR34580">
    <property type="match status" value="1"/>
</dbReference>
<gene>
    <name evidence="2" type="ORF">EZJ44_03265</name>
</gene>
<reference evidence="2 3" key="1">
    <citation type="submission" date="2019-02" db="EMBL/GenBank/DDBJ databases">
        <title>Arcanobacterium bovis sp. nov., isolated from the milk of a cow with mastitis.</title>
        <authorList>
            <person name="Sammra O."/>
            <person name="Foster G."/>
            <person name="Hassan A."/>
            <person name="Alssahen M."/>
            <person name="Laemmler C."/>
            <person name="Borowiak M."/>
            <person name="Malorny B."/>
            <person name="Abdulmawjood A."/>
        </authorList>
    </citation>
    <scope>NUCLEOTIDE SEQUENCE [LARGE SCALE GENOMIC DNA]</scope>
    <source>
        <strain evidence="2 3">C605018/01/1</strain>
    </source>
</reference>
<dbReference type="InterPro" id="IPR051534">
    <property type="entry name" value="CBASS_pafABC_assoc_protein"/>
</dbReference>
<evidence type="ECO:0000313" key="3">
    <source>
        <dbReference type="Proteomes" id="UP000293036"/>
    </source>
</evidence>
<dbReference type="EMBL" id="SJDT01000002">
    <property type="protein sequence ID" value="TBW22928.1"/>
    <property type="molecule type" value="Genomic_DNA"/>
</dbReference>
<name>A0A4Q9V2X5_9ACTO</name>
<keyword evidence="3" id="KW-1185">Reference proteome</keyword>
<dbReference type="RefSeq" id="WP_131280060.1">
    <property type="nucleotide sequence ID" value="NZ_JBHSLR010000009.1"/>
</dbReference>
<evidence type="ECO:0000313" key="2">
    <source>
        <dbReference type="EMBL" id="TBW22928.1"/>
    </source>
</evidence>
<dbReference type="InterPro" id="IPR026881">
    <property type="entry name" value="WYL_dom"/>
</dbReference>
<dbReference type="PROSITE" id="PS52050">
    <property type="entry name" value="WYL"/>
    <property type="match status" value="1"/>
</dbReference>
<protein>
    <submittedName>
        <fullName evidence="2">WYL domain-containing protein</fullName>
    </submittedName>
</protein>